<dbReference type="GO" id="GO:0051287">
    <property type="term" value="F:NAD binding"/>
    <property type="evidence" value="ECO:0007669"/>
    <property type="project" value="InterPro"/>
</dbReference>
<dbReference type="InterPro" id="IPR008927">
    <property type="entry name" value="6-PGluconate_DH-like_C_sf"/>
</dbReference>
<dbReference type="PIRSF" id="PIRSF000124">
    <property type="entry name" value="UDPglc_GDPman_dh"/>
    <property type="match status" value="1"/>
</dbReference>
<dbReference type="Proteomes" id="UP000000503">
    <property type="component" value="Chromosome"/>
</dbReference>
<evidence type="ECO:0000256" key="2">
    <source>
        <dbReference type="ARBA" id="ARBA00006601"/>
    </source>
</evidence>
<organism evidence="13 14">
    <name type="scientific">Gracilinema caldarium (strain ATCC 51460 / DSM 7334 / H1)</name>
    <name type="common">Treponema caldarium</name>
    <dbReference type="NCBI Taxonomy" id="744872"/>
    <lineage>
        <taxon>Bacteria</taxon>
        <taxon>Pseudomonadati</taxon>
        <taxon>Spirochaetota</taxon>
        <taxon>Spirochaetia</taxon>
        <taxon>Spirochaetales</taxon>
        <taxon>Breznakiellaceae</taxon>
        <taxon>Gracilinema</taxon>
    </lineage>
</organism>
<dbReference type="InterPro" id="IPR001732">
    <property type="entry name" value="UDP-Glc/GDP-Man_DH_N"/>
</dbReference>
<comment type="similarity">
    <text evidence="2 8">Belongs to the UDP-glucose/GDP-mannose dehydrogenase family.</text>
</comment>
<dbReference type="PIRSF" id="PIRSF500134">
    <property type="entry name" value="UDPglc_DH_bac"/>
    <property type="match status" value="1"/>
</dbReference>
<dbReference type="Pfam" id="PF03720">
    <property type="entry name" value="UDPG_MGDP_dh_C"/>
    <property type="match status" value="1"/>
</dbReference>
<evidence type="ECO:0000256" key="9">
    <source>
        <dbReference type="PIRSR" id="PIRSR500134-1"/>
    </source>
</evidence>
<evidence type="ECO:0000313" key="13">
    <source>
        <dbReference type="EMBL" id="AEJ19600.1"/>
    </source>
</evidence>
<dbReference type="EMBL" id="CP002868">
    <property type="protein sequence ID" value="AEJ19600.1"/>
    <property type="molecule type" value="Genomic_DNA"/>
</dbReference>
<dbReference type="RefSeq" id="WP_013968910.1">
    <property type="nucleotide sequence ID" value="NC_015732.1"/>
</dbReference>
<feature type="binding site" evidence="10">
    <location>
        <begin position="159"/>
        <end position="162"/>
    </location>
    <ligand>
        <name>substrate</name>
    </ligand>
</feature>
<evidence type="ECO:0000256" key="4">
    <source>
        <dbReference type="ARBA" id="ARBA00015132"/>
    </source>
</evidence>
<dbReference type="InterPro" id="IPR017476">
    <property type="entry name" value="UDP-Glc/GDP-Man"/>
</dbReference>
<dbReference type="UniPathway" id="UPA00038">
    <property type="reaction ID" value="UER00491"/>
</dbReference>
<feature type="binding site" evidence="10">
    <location>
        <position position="267"/>
    </location>
    <ligand>
        <name>substrate</name>
    </ligand>
</feature>
<dbReference type="OrthoDB" id="9803238at2"/>
<dbReference type="InterPro" id="IPR014027">
    <property type="entry name" value="UDP-Glc/GDP-Man_DH_C"/>
</dbReference>
<dbReference type="eggNOG" id="COG1004">
    <property type="taxonomic scope" value="Bacteria"/>
</dbReference>
<evidence type="ECO:0000259" key="12">
    <source>
        <dbReference type="SMART" id="SM00984"/>
    </source>
</evidence>
<dbReference type="GO" id="GO:0006065">
    <property type="term" value="P:UDP-glucuronate biosynthetic process"/>
    <property type="evidence" value="ECO:0007669"/>
    <property type="project" value="UniProtKB-UniPathway"/>
</dbReference>
<dbReference type="SUPFAM" id="SSF52413">
    <property type="entry name" value="UDP-glucose/GDP-mannose dehydrogenase C-terminal domain"/>
    <property type="match status" value="1"/>
</dbReference>
<dbReference type="PROSITE" id="PS51257">
    <property type="entry name" value="PROKAR_LIPOPROTEIN"/>
    <property type="match status" value="1"/>
</dbReference>
<dbReference type="HOGENOM" id="CLU_023810_1_2_12"/>
<dbReference type="STRING" id="744872.Spica_1455"/>
<gene>
    <name evidence="13" type="ordered locus">Spica_1455</name>
</gene>
<evidence type="ECO:0000256" key="10">
    <source>
        <dbReference type="PIRSR" id="PIRSR500134-2"/>
    </source>
</evidence>
<feature type="binding site" evidence="11">
    <location>
        <position position="162"/>
    </location>
    <ligand>
        <name>NAD(+)</name>
        <dbReference type="ChEBI" id="CHEBI:57540"/>
    </ligand>
</feature>
<evidence type="ECO:0000256" key="3">
    <source>
        <dbReference type="ARBA" id="ARBA00012954"/>
    </source>
</evidence>
<evidence type="ECO:0000256" key="11">
    <source>
        <dbReference type="PIRSR" id="PIRSR500134-3"/>
    </source>
</evidence>
<evidence type="ECO:0000256" key="7">
    <source>
        <dbReference type="ARBA" id="ARBA00047473"/>
    </source>
</evidence>
<keyword evidence="14" id="KW-1185">Reference proteome</keyword>
<dbReference type="InterPro" id="IPR014026">
    <property type="entry name" value="UDP-Glc/GDP-Man_DH_dimer"/>
</dbReference>
<keyword evidence="5 8" id="KW-0560">Oxidoreductase</keyword>
<dbReference type="GO" id="GO:0000271">
    <property type="term" value="P:polysaccharide biosynthetic process"/>
    <property type="evidence" value="ECO:0007669"/>
    <property type="project" value="InterPro"/>
</dbReference>
<evidence type="ECO:0000256" key="6">
    <source>
        <dbReference type="ARBA" id="ARBA00023027"/>
    </source>
</evidence>
<dbReference type="SUPFAM" id="SSF51735">
    <property type="entry name" value="NAD(P)-binding Rossmann-fold domains"/>
    <property type="match status" value="1"/>
</dbReference>
<dbReference type="InterPro" id="IPR036291">
    <property type="entry name" value="NAD(P)-bd_dom_sf"/>
</dbReference>
<feature type="binding site" evidence="10">
    <location>
        <begin position="259"/>
        <end position="263"/>
    </location>
    <ligand>
        <name>substrate</name>
    </ligand>
</feature>
<dbReference type="Pfam" id="PF03721">
    <property type="entry name" value="UDPG_MGDP_dh_N"/>
    <property type="match status" value="1"/>
</dbReference>
<comment type="catalytic activity">
    <reaction evidence="7 8">
        <text>UDP-alpha-D-glucose + 2 NAD(+) + H2O = UDP-alpha-D-glucuronate + 2 NADH + 3 H(+)</text>
        <dbReference type="Rhea" id="RHEA:23596"/>
        <dbReference type="ChEBI" id="CHEBI:15377"/>
        <dbReference type="ChEBI" id="CHEBI:15378"/>
        <dbReference type="ChEBI" id="CHEBI:57540"/>
        <dbReference type="ChEBI" id="CHEBI:57945"/>
        <dbReference type="ChEBI" id="CHEBI:58052"/>
        <dbReference type="ChEBI" id="CHEBI:58885"/>
        <dbReference type="EC" id="1.1.1.22"/>
    </reaction>
</comment>
<feature type="binding site" evidence="11">
    <location>
        <position position="273"/>
    </location>
    <ligand>
        <name>NAD(+)</name>
        <dbReference type="ChEBI" id="CHEBI:57540"/>
    </ligand>
</feature>
<proteinExistence type="inferred from homology"/>
<comment type="pathway">
    <text evidence="1">Nucleotide-sugar biosynthesis; UDP-alpha-D-glucuronate biosynthesis; UDP-alpha-D-glucuronate from UDP-alpha-D-glucose: step 1/1.</text>
</comment>
<dbReference type="InterPro" id="IPR028357">
    <property type="entry name" value="UDPglc_DH_bac"/>
</dbReference>
<feature type="active site" description="Nucleophile" evidence="9">
    <location>
        <position position="270"/>
    </location>
</feature>
<evidence type="ECO:0000313" key="14">
    <source>
        <dbReference type="Proteomes" id="UP000000503"/>
    </source>
</evidence>
<feature type="binding site" evidence="11">
    <location>
        <position position="36"/>
    </location>
    <ligand>
        <name>NAD(+)</name>
        <dbReference type="ChEBI" id="CHEBI:57540"/>
    </ligand>
</feature>
<dbReference type="Gene3D" id="1.20.5.100">
    <property type="entry name" value="Cytochrome c1, transmembrane anchor, C-terminal"/>
    <property type="match status" value="1"/>
</dbReference>
<dbReference type="Pfam" id="PF00984">
    <property type="entry name" value="UDPG_MGDP_dh"/>
    <property type="match status" value="1"/>
</dbReference>
<feature type="domain" description="UDP-glucose/GDP-mannose dehydrogenase C-terminal" evidence="12">
    <location>
        <begin position="326"/>
        <end position="431"/>
    </location>
</feature>
<reference evidence="14" key="1">
    <citation type="journal article" date="2013" name="Stand. Genomic Sci.">
        <title>Genome sequence of the thermophilic fresh-water bacterium Spirochaeta caldaria type strain (H1(T)), reclassification of Spirochaeta caldaria, Spirochaeta stenostrepta, and Spirochaeta zuelzerae in the genus Treponema as Treponema caldaria comb. nov., Treponema stenostrepta comb. nov., and Treponema zuelzerae comb. nov., and emendation of the genus Treponema.</title>
        <authorList>
            <person name="Abt B."/>
            <person name="Goker M."/>
            <person name="Scheuner C."/>
            <person name="Han C."/>
            <person name="Lu M."/>
            <person name="Misra M."/>
            <person name="Lapidus A."/>
            <person name="Nolan M."/>
            <person name="Lucas S."/>
            <person name="Hammon N."/>
            <person name="Deshpande S."/>
            <person name="Cheng J.F."/>
            <person name="Tapia R."/>
            <person name="Goodwin L.A."/>
            <person name="Pitluck S."/>
            <person name="Liolios K."/>
            <person name="Pagani I."/>
            <person name="Ivanova N."/>
            <person name="Mavromatis K."/>
            <person name="Mikhailova N."/>
            <person name="Huntemann M."/>
            <person name="Pati A."/>
            <person name="Chen A."/>
            <person name="Palaniappan K."/>
            <person name="Land M."/>
            <person name="Hauser L."/>
            <person name="Jeffries C.D."/>
            <person name="Rohde M."/>
            <person name="Spring S."/>
            <person name="Gronow S."/>
            <person name="Detter J.C."/>
            <person name="Bristow J."/>
            <person name="Eisen J.A."/>
            <person name="Markowitz V."/>
            <person name="Hugenholtz P."/>
            <person name="Kyrpides N.C."/>
            <person name="Woyke T."/>
            <person name="Klenk H.P."/>
        </authorList>
    </citation>
    <scope>NUCLEOTIDE SEQUENCE</scope>
    <source>
        <strain evidence="14">ATCC 51460 / DSM 7334 / H1</strain>
    </source>
</reference>
<dbReference type="PANTHER" id="PTHR43750:SF3">
    <property type="entry name" value="UDP-GLUCOSE 6-DEHYDROGENASE TUAD"/>
    <property type="match status" value="1"/>
</dbReference>
<dbReference type="AlphaFoldDB" id="F8EXL9"/>
<feature type="binding site" evidence="11">
    <location>
        <position position="87"/>
    </location>
    <ligand>
        <name>NAD(+)</name>
        <dbReference type="ChEBI" id="CHEBI:57540"/>
    </ligand>
</feature>
<dbReference type="GO" id="GO:0003979">
    <property type="term" value="F:UDP-glucose 6-dehydrogenase activity"/>
    <property type="evidence" value="ECO:0007669"/>
    <property type="project" value="UniProtKB-EC"/>
</dbReference>
<dbReference type="EC" id="1.1.1.22" evidence="3 8"/>
<dbReference type="InterPro" id="IPR036220">
    <property type="entry name" value="UDP-Glc/GDP-Man_DH_C_sf"/>
</dbReference>
<accession>F8EXL9</accession>
<dbReference type="SMART" id="SM00984">
    <property type="entry name" value="UDPG_MGDP_dh_C"/>
    <property type="match status" value="1"/>
</dbReference>
<sequence length="446" mass="48975">MAKIAVIGTGYVGLVSGACLADFGNHVTCVDNNTEKIEALKKGIIPIFEPGLDDVVARTVKAGRLVFTTDLASAVQHNDVAFIAVGTPPADDGSADLRYVEQVAREIARAMNKYTVVVDKSTVPVGTARKVMGWITEELGKRGGDAAHLSFDVVSNPEFLREGSAVQDFTHPDRVVIGAESERAREIMKDVYRALYLNETPYIETNLETAEMIKYASNAFLAVKITFINEVANLCEKVGANVQDVAKAMGRDGRIGAKFLHPGPGYGGSCFPKDTQAMARIGRDYGEPLSLVETTIMANERQKQRMVHKIEMGLGGPGSLKGKTIAILGLAFKPNTDDMRESPAITICEGLVQRGAQLRAFDPAAIKEAQWRLESIKNSIVYTNDEYEALQGSDALVILTEWNQFRNLDLDRVRSLLRAPYFFDLRNVYKRKEVEEKGFMYVAVGK</sequence>
<dbReference type="Gene3D" id="3.40.50.720">
    <property type="entry name" value="NAD(P)-binding Rossmann-like Domain"/>
    <property type="match status" value="2"/>
</dbReference>
<feature type="binding site" evidence="10">
    <location>
        <position position="214"/>
    </location>
    <ligand>
        <name>substrate</name>
    </ligand>
</feature>
<dbReference type="KEGG" id="scd:Spica_1455"/>
<feature type="binding site" evidence="10">
    <location>
        <position position="333"/>
    </location>
    <ligand>
        <name>substrate</name>
    </ligand>
</feature>
<dbReference type="NCBIfam" id="TIGR03026">
    <property type="entry name" value="NDP-sugDHase"/>
    <property type="match status" value="1"/>
</dbReference>
<dbReference type="PANTHER" id="PTHR43750">
    <property type="entry name" value="UDP-GLUCOSE 6-DEHYDROGENASE TUAD"/>
    <property type="match status" value="1"/>
</dbReference>
<evidence type="ECO:0000256" key="1">
    <source>
        <dbReference type="ARBA" id="ARBA00004701"/>
    </source>
</evidence>
<feature type="binding site" evidence="11">
    <location>
        <position position="122"/>
    </location>
    <ligand>
        <name>NAD(+)</name>
        <dbReference type="ChEBI" id="CHEBI:57540"/>
    </ligand>
</feature>
<protein>
    <recommendedName>
        <fullName evidence="4 8">UDP-glucose 6-dehydrogenase</fullName>
        <ecNumber evidence="3 8">1.1.1.22</ecNumber>
    </recommendedName>
</protein>
<dbReference type="SUPFAM" id="SSF48179">
    <property type="entry name" value="6-phosphogluconate dehydrogenase C-terminal domain-like"/>
    <property type="match status" value="1"/>
</dbReference>
<keyword evidence="6 8" id="KW-0520">NAD</keyword>
<evidence type="ECO:0000256" key="8">
    <source>
        <dbReference type="PIRNR" id="PIRNR000124"/>
    </source>
</evidence>
<evidence type="ECO:0000256" key="5">
    <source>
        <dbReference type="ARBA" id="ARBA00023002"/>
    </source>
</evidence>
<feature type="binding site" evidence="11">
    <location>
        <position position="31"/>
    </location>
    <ligand>
        <name>NAD(+)</name>
        <dbReference type="ChEBI" id="CHEBI:57540"/>
    </ligand>
</feature>
<feature type="binding site" evidence="11">
    <location>
        <position position="340"/>
    </location>
    <ligand>
        <name>NAD(+)</name>
        <dbReference type="ChEBI" id="CHEBI:57540"/>
    </ligand>
</feature>
<name>F8EXL9_GRAC1</name>